<feature type="signal peptide" evidence="2">
    <location>
        <begin position="1"/>
        <end position="20"/>
    </location>
</feature>
<evidence type="ECO:0008006" key="5">
    <source>
        <dbReference type="Google" id="ProtNLM"/>
    </source>
</evidence>
<evidence type="ECO:0000313" key="4">
    <source>
        <dbReference type="Proteomes" id="UP001208017"/>
    </source>
</evidence>
<dbReference type="InterPro" id="IPR025673">
    <property type="entry name" value="PCYCGC"/>
</dbReference>
<feature type="region of interest" description="Disordered" evidence="1">
    <location>
        <begin position="26"/>
        <end position="48"/>
    </location>
</feature>
<dbReference type="Pfam" id="PF13798">
    <property type="entry name" value="PCYCGC"/>
    <property type="match status" value="1"/>
</dbReference>
<gene>
    <name evidence="3" type="ORF">OS242_07680</name>
</gene>
<dbReference type="RefSeq" id="WP_267151091.1">
    <property type="nucleotide sequence ID" value="NZ_JAPMLT010000003.1"/>
</dbReference>
<proteinExistence type="predicted"/>
<accession>A0ABT3X2J6</accession>
<reference evidence="3 4" key="1">
    <citation type="submission" date="2022-11" db="EMBL/GenBank/DDBJ databases">
        <title>Study of microbial diversity in lake waters.</title>
        <authorList>
            <person name="Zhang J."/>
        </authorList>
    </citation>
    <scope>NUCLEOTIDE SEQUENCE [LARGE SCALE GENOMIC DNA]</scope>
    <source>
        <strain evidence="3 4">DT12</strain>
    </source>
</reference>
<organism evidence="3 4">
    <name type="scientific">Tumebacillus lacus</name>
    <dbReference type="NCBI Taxonomy" id="2995335"/>
    <lineage>
        <taxon>Bacteria</taxon>
        <taxon>Bacillati</taxon>
        <taxon>Bacillota</taxon>
        <taxon>Bacilli</taxon>
        <taxon>Bacillales</taxon>
        <taxon>Alicyclobacillaceae</taxon>
        <taxon>Tumebacillus</taxon>
    </lineage>
</organism>
<sequence length="183" mass="19847">MKKWTSIAVLGIIATSTILAGCGSQQAESPAAGHDHSSQSASPSTKQPVLGEKQVRLQNGDIQEITSSVDQLPTFLDKANQKIKFAYVKAAQNNELLQSMPCYCGCGVSAGHKDNMNCFIKEVKGDGTVVWDDHGTRCDTCMDIAVEASEMKEKGKTVKEIRTYIDNKYKEGYAKPTPTPMPS</sequence>
<evidence type="ECO:0000313" key="3">
    <source>
        <dbReference type="EMBL" id="MCX7569841.1"/>
    </source>
</evidence>
<dbReference type="EMBL" id="JAPMLT010000003">
    <property type="protein sequence ID" value="MCX7569841.1"/>
    <property type="molecule type" value="Genomic_DNA"/>
</dbReference>
<feature type="compositionally biased region" description="Polar residues" evidence="1">
    <location>
        <begin position="38"/>
        <end position="47"/>
    </location>
</feature>
<protein>
    <recommendedName>
        <fullName evidence="5">Lipoprotein</fullName>
    </recommendedName>
</protein>
<feature type="chain" id="PRO_5047215801" description="Lipoprotein" evidence="2">
    <location>
        <begin position="21"/>
        <end position="183"/>
    </location>
</feature>
<keyword evidence="2" id="KW-0732">Signal</keyword>
<name>A0ABT3X2J6_9BACL</name>
<keyword evidence="4" id="KW-1185">Reference proteome</keyword>
<evidence type="ECO:0000256" key="2">
    <source>
        <dbReference type="SAM" id="SignalP"/>
    </source>
</evidence>
<comment type="caution">
    <text evidence="3">The sequence shown here is derived from an EMBL/GenBank/DDBJ whole genome shotgun (WGS) entry which is preliminary data.</text>
</comment>
<dbReference type="Proteomes" id="UP001208017">
    <property type="component" value="Unassembled WGS sequence"/>
</dbReference>
<dbReference type="PROSITE" id="PS51257">
    <property type="entry name" value="PROKAR_LIPOPROTEIN"/>
    <property type="match status" value="1"/>
</dbReference>
<evidence type="ECO:0000256" key="1">
    <source>
        <dbReference type="SAM" id="MobiDB-lite"/>
    </source>
</evidence>